<keyword evidence="1" id="KW-0472">Membrane</keyword>
<evidence type="ECO:0000256" key="1">
    <source>
        <dbReference type="SAM" id="Phobius"/>
    </source>
</evidence>
<accession>A0A2U2BXW8</accession>
<sequence length="143" mass="14818">MVRVILEASSAPPAARRRYIVRSTALSVLFGGLIIATAILSKSGAGTGLVLALWAACCLALAGLAYEFVALMRSLDELQIRIHLAALAIAFGAVSGVVTMAGMAAGFLGAEGSDWPFLFAAAAMPGGAIGYIIVLQFAQRRYE</sequence>
<evidence type="ECO:0000313" key="3">
    <source>
        <dbReference type="Proteomes" id="UP000245168"/>
    </source>
</evidence>
<protein>
    <submittedName>
        <fullName evidence="2">Uncharacterized protein</fullName>
    </submittedName>
</protein>
<keyword evidence="3" id="KW-1185">Reference proteome</keyword>
<feature type="transmembrane region" description="Helical" evidence="1">
    <location>
        <begin position="115"/>
        <end position="138"/>
    </location>
</feature>
<evidence type="ECO:0000313" key="2">
    <source>
        <dbReference type="EMBL" id="PWE18856.1"/>
    </source>
</evidence>
<keyword evidence="1" id="KW-1133">Transmembrane helix</keyword>
<feature type="transmembrane region" description="Helical" evidence="1">
    <location>
        <begin position="20"/>
        <end position="40"/>
    </location>
</feature>
<feature type="transmembrane region" description="Helical" evidence="1">
    <location>
        <begin position="52"/>
        <end position="72"/>
    </location>
</feature>
<dbReference type="AlphaFoldDB" id="A0A2U2BXW8"/>
<reference evidence="3" key="1">
    <citation type="submission" date="2018-05" db="EMBL/GenBank/DDBJ databases">
        <authorList>
            <person name="Liu B.-T."/>
        </authorList>
    </citation>
    <scope>NUCLEOTIDE SEQUENCE [LARGE SCALE GENOMIC DNA]</scope>
    <source>
        <strain evidence="3">WD6-1</strain>
    </source>
</reference>
<dbReference type="Proteomes" id="UP000245168">
    <property type="component" value="Unassembled WGS sequence"/>
</dbReference>
<name>A0A2U2BXW8_9PROT</name>
<dbReference type="RefSeq" id="WP_109252130.1">
    <property type="nucleotide sequence ID" value="NZ_QEXV01000001.1"/>
</dbReference>
<dbReference type="OrthoDB" id="7632633at2"/>
<organism evidence="2 3">
    <name type="scientific">Marinicauda salina</name>
    <dbReference type="NCBI Taxonomy" id="2135793"/>
    <lineage>
        <taxon>Bacteria</taxon>
        <taxon>Pseudomonadati</taxon>
        <taxon>Pseudomonadota</taxon>
        <taxon>Alphaproteobacteria</taxon>
        <taxon>Maricaulales</taxon>
        <taxon>Maricaulaceae</taxon>
        <taxon>Marinicauda</taxon>
    </lineage>
</organism>
<gene>
    <name evidence="2" type="ORF">DDZ18_04505</name>
</gene>
<comment type="caution">
    <text evidence="2">The sequence shown here is derived from an EMBL/GenBank/DDBJ whole genome shotgun (WGS) entry which is preliminary data.</text>
</comment>
<keyword evidence="1" id="KW-0812">Transmembrane</keyword>
<dbReference type="EMBL" id="QEXV01000001">
    <property type="protein sequence ID" value="PWE18856.1"/>
    <property type="molecule type" value="Genomic_DNA"/>
</dbReference>
<feature type="transmembrane region" description="Helical" evidence="1">
    <location>
        <begin position="84"/>
        <end position="109"/>
    </location>
</feature>
<proteinExistence type="predicted"/>